<proteinExistence type="predicted"/>
<evidence type="ECO:0000313" key="3">
    <source>
        <dbReference type="EMBL" id="MDE1463476.1"/>
    </source>
</evidence>
<evidence type="ECO:0000313" key="4">
    <source>
        <dbReference type="Proteomes" id="UP001528823"/>
    </source>
</evidence>
<evidence type="ECO:0000259" key="2">
    <source>
        <dbReference type="PROSITE" id="PS51502"/>
    </source>
</evidence>
<dbReference type="InterPro" id="IPR011008">
    <property type="entry name" value="Dimeric_a/b-barrel"/>
</dbReference>
<reference evidence="3 4" key="1">
    <citation type="submission" date="2022-11" db="EMBL/GenBank/DDBJ databases">
        <title>Spartinivicinus poritis sp. nov., isolated from scleractinian coral Porites lutea.</title>
        <authorList>
            <person name="Zhang G."/>
            <person name="Cai L."/>
            <person name="Wei Q."/>
        </authorList>
    </citation>
    <scope>NUCLEOTIDE SEQUENCE [LARGE SCALE GENOMIC DNA]</scope>
    <source>
        <strain evidence="3 4">A2-2</strain>
    </source>
</reference>
<dbReference type="InterPro" id="IPR013097">
    <property type="entry name" value="Dabb"/>
</dbReference>
<feature type="signal peptide" evidence="1">
    <location>
        <begin position="1"/>
        <end position="20"/>
    </location>
</feature>
<keyword evidence="4" id="KW-1185">Reference proteome</keyword>
<sequence>MKKILLTGLILMSLTSVTSAHIIDEGNAKEFASSPKPIQPFNYKKATQPNTKKGLTRHIVLFDLKDNISKAHKDEIINRFLALRDTKFNGRPYIHNIEVGTRNISREGVGKGYDLAFIVTFLSRGDLNFYVGKPAIDDPKFYDQNHENFKNFVGPFLKVGKNPDGSDNPGVIVFDYQVLNGKDSRSNNSNSAITFPSY</sequence>
<evidence type="ECO:0000256" key="1">
    <source>
        <dbReference type="SAM" id="SignalP"/>
    </source>
</evidence>
<dbReference type="PROSITE" id="PS51502">
    <property type="entry name" value="S_R_A_B_BARREL"/>
    <property type="match status" value="1"/>
</dbReference>
<gene>
    <name evidence="3" type="ORF">ORQ98_16075</name>
</gene>
<dbReference type="Pfam" id="PF07876">
    <property type="entry name" value="Dabb"/>
    <property type="match status" value="1"/>
</dbReference>
<dbReference type="Gene3D" id="3.30.70.100">
    <property type="match status" value="1"/>
</dbReference>
<organism evidence="3 4">
    <name type="scientific">Spartinivicinus poritis</name>
    <dbReference type="NCBI Taxonomy" id="2994640"/>
    <lineage>
        <taxon>Bacteria</taxon>
        <taxon>Pseudomonadati</taxon>
        <taxon>Pseudomonadota</taxon>
        <taxon>Gammaproteobacteria</taxon>
        <taxon>Oceanospirillales</taxon>
        <taxon>Zooshikellaceae</taxon>
        <taxon>Spartinivicinus</taxon>
    </lineage>
</organism>
<dbReference type="Proteomes" id="UP001528823">
    <property type="component" value="Unassembled WGS sequence"/>
</dbReference>
<dbReference type="RefSeq" id="WP_274689814.1">
    <property type="nucleotide sequence ID" value="NZ_JAPMOU010000021.1"/>
</dbReference>
<keyword evidence="1" id="KW-0732">Signal</keyword>
<dbReference type="EMBL" id="JAPMOU010000021">
    <property type="protein sequence ID" value="MDE1463476.1"/>
    <property type="molecule type" value="Genomic_DNA"/>
</dbReference>
<feature type="domain" description="Stress-response A/B barrel" evidence="2">
    <location>
        <begin position="56"/>
        <end position="176"/>
    </location>
</feature>
<protein>
    <submittedName>
        <fullName evidence="3">Dabb family protein</fullName>
    </submittedName>
</protein>
<name>A0ABT5UAR6_9GAMM</name>
<dbReference type="SUPFAM" id="SSF54909">
    <property type="entry name" value="Dimeric alpha+beta barrel"/>
    <property type="match status" value="1"/>
</dbReference>
<feature type="chain" id="PRO_5046390214" evidence="1">
    <location>
        <begin position="21"/>
        <end position="198"/>
    </location>
</feature>
<comment type="caution">
    <text evidence="3">The sequence shown here is derived from an EMBL/GenBank/DDBJ whole genome shotgun (WGS) entry which is preliminary data.</text>
</comment>
<accession>A0ABT5UAR6</accession>
<dbReference type="SMART" id="SM00886">
    <property type="entry name" value="Dabb"/>
    <property type="match status" value="1"/>
</dbReference>